<keyword evidence="10" id="KW-1185">Reference proteome</keyword>
<sequence>MGIVHSLLFTAVCAVSHLMAQAALGQALMPVNYIARDLHVTAMEEKSWFSAAYSLTVGTFILISGRLGDLFGHKQVYTVGWIWLAVWSGFAGFSGYTHSQVFFDICRAMQGVGPALLMPNALALLGLQYVDGSKEKNFAFAAFGALAPSGFVIGATFGSLFAQKAFDWGGSVAIVTGMAIFNIAYNNSAVYGWDKHHVYTLAVLGCLILIGAYYIERGAEKPLIPVKQMDRTTGIVLALVGLGWAAFGIWVFYSVLFLQGVRHETPLLVSAQFTPAVIAGLVAAGLTGYLLTHTPISFVMLVSMVAFCVGCVVACVQPAHQKYFSSMFVSILIMPFGMDMSFPAAAVILSDHMPREHQGTAASLVNTVVNYSISCALGIAGIVERYHHTDDGAQATKNALYTATGFAGLGVAMGALFFVYDWRNIRNEGNEETGENEENEETGENEGNRGNEGTEENEGNRGNQGTEENEGNRGNEEIV</sequence>
<feature type="transmembrane region" description="Helical" evidence="6">
    <location>
        <begin position="267"/>
        <end position="290"/>
    </location>
</feature>
<dbReference type="PROSITE" id="PS50850">
    <property type="entry name" value="MFS"/>
    <property type="match status" value="1"/>
</dbReference>
<comment type="subcellular location">
    <subcellularLocation>
        <location evidence="1">Membrane</location>
        <topology evidence="1">Multi-pass membrane protein</topology>
    </subcellularLocation>
</comment>
<feature type="region of interest" description="Disordered" evidence="5">
    <location>
        <begin position="429"/>
        <end position="479"/>
    </location>
</feature>
<organism evidence="9 10">
    <name type="scientific">Sporormia fimetaria CBS 119925</name>
    <dbReference type="NCBI Taxonomy" id="1340428"/>
    <lineage>
        <taxon>Eukaryota</taxon>
        <taxon>Fungi</taxon>
        <taxon>Dikarya</taxon>
        <taxon>Ascomycota</taxon>
        <taxon>Pezizomycotina</taxon>
        <taxon>Dothideomycetes</taxon>
        <taxon>Pleosporomycetidae</taxon>
        <taxon>Pleosporales</taxon>
        <taxon>Sporormiaceae</taxon>
        <taxon>Sporormia</taxon>
    </lineage>
</organism>
<protein>
    <submittedName>
        <fullName evidence="9">MFS general substrate transporter</fullName>
    </submittedName>
</protein>
<dbReference type="Gene3D" id="1.20.1720.10">
    <property type="entry name" value="Multidrug resistance protein D"/>
    <property type="match status" value="1"/>
</dbReference>
<evidence type="ECO:0000256" key="1">
    <source>
        <dbReference type="ARBA" id="ARBA00004141"/>
    </source>
</evidence>
<evidence type="ECO:0000256" key="7">
    <source>
        <dbReference type="SAM" id="SignalP"/>
    </source>
</evidence>
<evidence type="ECO:0000256" key="5">
    <source>
        <dbReference type="SAM" id="MobiDB-lite"/>
    </source>
</evidence>
<evidence type="ECO:0000256" key="3">
    <source>
        <dbReference type="ARBA" id="ARBA00022989"/>
    </source>
</evidence>
<feature type="transmembrane region" description="Helical" evidence="6">
    <location>
        <begin position="235"/>
        <end position="255"/>
    </location>
</feature>
<feature type="transmembrane region" description="Helical" evidence="6">
    <location>
        <begin position="76"/>
        <end position="96"/>
    </location>
</feature>
<feature type="transmembrane region" description="Helical" evidence="6">
    <location>
        <begin position="399"/>
        <end position="420"/>
    </location>
</feature>
<keyword evidence="7" id="KW-0732">Signal</keyword>
<feature type="compositionally biased region" description="Acidic residues" evidence="5">
    <location>
        <begin position="430"/>
        <end position="444"/>
    </location>
</feature>
<feature type="transmembrane region" description="Helical" evidence="6">
    <location>
        <begin position="368"/>
        <end position="387"/>
    </location>
</feature>
<keyword evidence="4 6" id="KW-0472">Membrane</keyword>
<name>A0A6A6UV96_9PLEO</name>
<feature type="signal peptide" evidence="7">
    <location>
        <begin position="1"/>
        <end position="25"/>
    </location>
</feature>
<feature type="domain" description="Major facilitator superfamily (MFS) profile" evidence="8">
    <location>
        <begin position="1"/>
        <end position="426"/>
    </location>
</feature>
<dbReference type="InterPro" id="IPR036259">
    <property type="entry name" value="MFS_trans_sf"/>
</dbReference>
<evidence type="ECO:0000259" key="8">
    <source>
        <dbReference type="PROSITE" id="PS50850"/>
    </source>
</evidence>
<feature type="transmembrane region" description="Helical" evidence="6">
    <location>
        <begin position="168"/>
        <end position="185"/>
    </location>
</feature>
<dbReference type="Pfam" id="PF07690">
    <property type="entry name" value="MFS_1"/>
    <property type="match status" value="1"/>
</dbReference>
<proteinExistence type="predicted"/>
<evidence type="ECO:0000313" key="10">
    <source>
        <dbReference type="Proteomes" id="UP000799440"/>
    </source>
</evidence>
<dbReference type="AlphaFoldDB" id="A0A6A6UV96"/>
<gene>
    <name evidence="9" type="ORF">M011DRAFT_522426</name>
</gene>
<dbReference type="GO" id="GO:0016020">
    <property type="term" value="C:membrane"/>
    <property type="evidence" value="ECO:0007669"/>
    <property type="project" value="UniProtKB-SubCell"/>
</dbReference>
<dbReference type="Gene3D" id="1.20.1250.20">
    <property type="entry name" value="MFS general substrate transporter like domains"/>
    <property type="match status" value="1"/>
</dbReference>
<feature type="transmembrane region" description="Helical" evidence="6">
    <location>
        <begin position="46"/>
        <end position="64"/>
    </location>
</feature>
<feature type="compositionally biased region" description="Basic and acidic residues" evidence="5">
    <location>
        <begin position="470"/>
        <end position="479"/>
    </location>
</feature>
<accession>A0A6A6UV96</accession>
<evidence type="ECO:0000256" key="4">
    <source>
        <dbReference type="ARBA" id="ARBA00023136"/>
    </source>
</evidence>
<dbReference type="EMBL" id="MU006616">
    <property type="protein sequence ID" value="KAF2742055.1"/>
    <property type="molecule type" value="Genomic_DNA"/>
</dbReference>
<dbReference type="SUPFAM" id="SSF103473">
    <property type="entry name" value="MFS general substrate transporter"/>
    <property type="match status" value="1"/>
</dbReference>
<dbReference type="Proteomes" id="UP000799440">
    <property type="component" value="Unassembled WGS sequence"/>
</dbReference>
<evidence type="ECO:0000256" key="6">
    <source>
        <dbReference type="SAM" id="Phobius"/>
    </source>
</evidence>
<feature type="transmembrane region" description="Helical" evidence="6">
    <location>
        <begin position="139"/>
        <end position="162"/>
    </location>
</feature>
<evidence type="ECO:0000256" key="2">
    <source>
        <dbReference type="ARBA" id="ARBA00022692"/>
    </source>
</evidence>
<dbReference type="PANTHER" id="PTHR42718">
    <property type="entry name" value="MAJOR FACILITATOR SUPERFAMILY MULTIDRUG TRANSPORTER MFSC"/>
    <property type="match status" value="1"/>
</dbReference>
<dbReference type="PANTHER" id="PTHR42718:SF1">
    <property type="entry name" value="LOW AFFINITY AMMONIUM TRANSPORTER"/>
    <property type="match status" value="1"/>
</dbReference>
<keyword evidence="3 6" id="KW-1133">Transmembrane helix</keyword>
<reference evidence="9" key="1">
    <citation type="journal article" date="2020" name="Stud. Mycol.">
        <title>101 Dothideomycetes genomes: a test case for predicting lifestyles and emergence of pathogens.</title>
        <authorList>
            <person name="Haridas S."/>
            <person name="Albert R."/>
            <person name="Binder M."/>
            <person name="Bloem J."/>
            <person name="Labutti K."/>
            <person name="Salamov A."/>
            <person name="Andreopoulos B."/>
            <person name="Baker S."/>
            <person name="Barry K."/>
            <person name="Bills G."/>
            <person name="Bluhm B."/>
            <person name="Cannon C."/>
            <person name="Castanera R."/>
            <person name="Culley D."/>
            <person name="Daum C."/>
            <person name="Ezra D."/>
            <person name="Gonzalez J."/>
            <person name="Henrissat B."/>
            <person name="Kuo A."/>
            <person name="Liang C."/>
            <person name="Lipzen A."/>
            <person name="Lutzoni F."/>
            <person name="Magnuson J."/>
            <person name="Mondo S."/>
            <person name="Nolan M."/>
            <person name="Ohm R."/>
            <person name="Pangilinan J."/>
            <person name="Park H.-J."/>
            <person name="Ramirez L."/>
            <person name="Alfaro M."/>
            <person name="Sun H."/>
            <person name="Tritt A."/>
            <person name="Yoshinaga Y."/>
            <person name="Zwiers L.-H."/>
            <person name="Turgeon B."/>
            <person name="Goodwin S."/>
            <person name="Spatafora J."/>
            <person name="Crous P."/>
            <person name="Grigoriev I."/>
        </authorList>
    </citation>
    <scope>NUCLEOTIDE SEQUENCE</scope>
    <source>
        <strain evidence="9">CBS 119925</strain>
    </source>
</reference>
<evidence type="ECO:0000313" key="9">
    <source>
        <dbReference type="EMBL" id="KAF2742055.1"/>
    </source>
</evidence>
<dbReference type="OrthoDB" id="2428527at2759"/>
<dbReference type="InterPro" id="IPR020846">
    <property type="entry name" value="MFS_dom"/>
</dbReference>
<dbReference type="InterPro" id="IPR011701">
    <property type="entry name" value="MFS"/>
</dbReference>
<dbReference type="CDD" id="cd17476">
    <property type="entry name" value="MFS_Amf1_MDR_like"/>
    <property type="match status" value="1"/>
</dbReference>
<feature type="transmembrane region" description="Helical" evidence="6">
    <location>
        <begin position="328"/>
        <end position="348"/>
    </location>
</feature>
<feature type="chain" id="PRO_5025658966" evidence="7">
    <location>
        <begin position="26"/>
        <end position="479"/>
    </location>
</feature>
<dbReference type="GO" id="GO:0022857">
    <property type="term" value="F:transmembrane transporter activity"/>
    <property type="evidence" value="ECO:0007669"/>
    <property type="project" value="InterPro"/>
</dbReference>
<keyword evidence="2 6" id="KW-0812">Transmembrane</keyword>
<feature type="transmembrane region" description="Helical" evidence="6">
    <location>
        <begin position="296"/>
        <end position="316"/>
    </location>
</feature>
<feature type="transmembrane region" description="Helical" evidence="6">
    <location>
        <begin position="197"/>
        <end position="215"/>
    </location>
</feature>